<feature type="domain" description="Enolase C-terminal TIM barrel" evidence="12">
    <location>
        <begin position="15"/>
        <end position="253"/>
    </location>
</feature>
<dbReference type="InterPro" id="IPR036849">
    <property type="entry name" value="Enolase-like_C_sf"/>
</dbReference>
<keyword evidence="8" id="KW-0324">Glycolysis</keyword>
<protein>
    <recommendedName>
        <fullName evidence="5">phosphopyruvate hydratase</fullName>
        <ecNumber evidence="5">4.2.1.11</ecNumber>
    </recommendedName>
    <alternativeName>
        <fullName evidence="10">2-phospho-D-glycerate hydro-lyase</fullName>
    </alternativeName>
</protein>
<dbReference type="EMBL" id="SGJD01001290">
    <property type="protein sequence ID" value="KAB0400867.1"/>
    <property type="molecule type" value="Genomic_DNA"/>
</dbReference>
<comment type="catalytic activity">
    <reaction evidence="11">
        <text>(2R)-2-phosphoglycerate = phosphoenolpyruvate + H2O</text>
        <dbReference type="Rhea" id="RHEA:10164"/>
        <dbReference type="ChEBI" id="CHEBI:15377"/>
        <dbReference type="ChEBI" id="CHEBI:58289"/>
        <dbReference type="ChEBI" id="CHEBI:58702"/>
        <dbReference type="EC" id="4.2.1.11"/>
    </reaction>
</comment>
<evidence type="ECO:0000256" key="5">
    <source>
        <dbReference type="ARBA" id="ARBA00012058"/>
    </source>
</evidence>
<keyword evidence="9" id="KW-0456">Lyase</keyword>
<dbReference type="PRINTS" id="PR00148">
    <property type="entry name" value="ENOLASE"/>
</dbReference>
<evidence type="ECO:0000256" key="8">
    <source>
        <dbReference type="ARBA" id="ARBA00023152"/>
    </source>
</evidence>
<dbReference type="UniPathway" id="UPA00109">
    <property type="reaction ID" value="UER00187"/>
</dbReference>
<dbReference type="Pfam" id="PF00113">
    <property type="entry name" value="Enolase_C"/>
    <property type="match status" value="2"/>
</dbReference>
<evidence type="ECO:0000256" key="10">
    <source>
        <dbReference type="ARBA" id="ARBA00031125"/>
    </source>
</evidence>
<dbReference type="PANTHER" id="PTHR11902">
    <property type="entry name" value="ENOLASE"/>
    <property type="match status" value="1"/>
</dbReference>
<evidence type="ECO:0000259" key="12">
    <source>
        <dbReference type="SMART" id="SM01192"/>
    </source>
</evidence>
<dbReference type="InterPro" id="IPR000941">
    <property type="entry name" value="Enolase"/>
</dbReference>
<evidence type="ECO:0000256" key="11">
    <source>
        <dbReference type="ARBA" id="ARBA00048333"/>
    </source>
</evidence>
<dbReference type="OrthoDB" id="1739814at2759"/>
<dbReference type="SUPFAM" id="SSF51604">
    <property type="entry name" value="Enolase C-terminal domain-like"/>
    <property type="match status" value="1"/>
</dbReference>
<name>A0A6A1Q0C4_BALPH</name>
<reference evidence="13 14" key="1">
    <citation type="journal article" date="2019" name="PLoS ONE">
        <title>Genomic analyses reveal an absence of contemporary introgressive admixture between fin whales and blue whales, despite known hybrids.</title>
        <authorList>
            <person name="Westbury M.V."/>
            <person name="Petersen B."/>
            <person name="Lorenzen E.D."/>
        </authorList>
    </citation>
    <scope>NUCLEOTIDE SEQUENCE [LARGE SCALE GENOMIC DNA]</scope>
    <source>
        <strain evidence="13">FinWhale-01</strain>
    </source>
</reference>
<dbReference type="Gene3D" id="3.20.20.120">
    <property type="entry name" value="Enolase-like C-terminal domain"/>
    <property type="match status" value="1"/>
</dbReference>
<proteinExistence type="inferred from homology"/>
<evidence type="ECO:0000256" key="4">
    <source>
        <dbReference type="ARBA" id="ARBA00009604"/>
    </source>
</evidence>
<dbReference type="EC" id="4.2.1.11" evidence="5"/>
<dbReference type="SMART" id="SM01192">
    <property type="entry name" value="Enolase_C"/>
    <property type="match status" value="1"/>
</dbReference>
<dbReference type="AlphaFoldDB" id="A0A6A1Q0C4"/>
<comment type="pathway">
    <text evidence="3">Carbohydrate degradation; glycolysis; pyruvate from D-glyceraldehyde 3-phosphate: step 4/5.</text>
</comment>
<comment type="subcellular location">
    <subcellularLocation>
        <location evidence="2">Cytoplasm</location>
    </subcellularLocation>
</comment>
<evidence type="ECO:0000256" key="3">
    <source>
        <dbReference type="ARBA" id="ARBA00005031"/>
    </source>
</evidence>
<keyword evidence="14" id="KW-1185">Reference proteome</keyword>
<dbReference type="Proteomes" id="UP000437017">
    <property type="component" value="Unassembled WGS sequence"/>
</dbReference>
<dbReference type="GO" id="GO:0006096">
    <property type="term" value="P:glycolytic process"/>
    <property type="evidence" value="ECO:0007669"/>
    <property type="project" value="UniProtKB-UniPathway"/>
</dbReference>
<organism evidence="13 14">
    <name type="scientific">Balaenoptera physalus</name>
    <name type="common">Fin whale</name>
    <name type="synonym">Balaena physalus</name>
    <dbReference type="NCBI Taxonomy" id="9770"/>
    <lineage>
        <taxon>Eukaryota</taxon>
        <taxon>Metazoa</taxon>
        <taxon>Chordata</taxon>
        <taxon>Craniata</taxon>
        <taxon>Vertebrata</taxon>
        <taxon>Euteleostomi</taxon>
        <taxon>Mammalia</taxon>
        <taxon>Eutheria</taxon>
        <taxon>Laurasiatheria</taxon>
        <taxon>Artiodactyla</taxon>
        <taxon>Whippomorpha</taxon>
        <taxon>Cetacea</taxon>
        <taxon>Mysticeti</taxon>
        <taxon>Balaenopteridae</taxon>
        <taxon>Balaenoptera</taxon>
    </lineage>
</organism>
<evidence type="ECO:0000256" key="1">
    <source>
        <dbReference type="ARBA" id="ARBA00001946"/>
    </source>
</evidence>
<dbReference type="InterPro" id="IPR020810">
    <property type="entry name" value="Enolase_C"/>
</dbReference>
<comment type="similarity">
    <text evidence="4">Belongs to the enolase family.</text>
</comment>
<evidence type="ECO:0000313" key="13">
    <source>
        <dbReference type="EMBL" id="KAB0400867.1"/>
    </source>
</evidence>
<comment type="cofactor">
    <cofactor evidence="1">
        <name>Mg(2+)</name>
        <dbReference type="ChEBI" id="CHEBI:18420"/>
    </cofactor>
</comment>
<evidence type="ECO:0000313" key="14">
    <source>
        <dbReference type="Proteomes" id="UP000437017"/>
    </source>
</evidence>
<feature type="non-terminal residue" evidence="13">
    <location>
        <position position="1"/>
    </location>
</feature>
<gene>
    <name evidence="13" type="ORF">E2I00_015925</name>
</gene>
<comment type="caution">
    <text evidence="13">The sequence shown here is derived from an EMBL/GenBank/DDBJ whole genome shotgun (WGS) entry which is preliminary data.</text>
</comment>
<dbReference type="PANTHER" id="PTHR11902:SF12">
    <property type="entry name" value="ALPHA-ENOLASE"/>
    <property type="match status" value="1"/>
</dbReference>
<dbReference type="GO" id="GO:0000015">
    <property type="term" value="C:phosphopyruvate hydratase complex"/>
    <property type="evidence" value="ECO:0007669"/>
    <property type="project" value="InterPro"/>
</dbReference>
<dbReference type="GO" id="GO:0004634">
    <property type="term" value="F:phosphopyruvate hydratase activity"/>
    <property type="evidence" value="ECO:0007669"/>
    <property type="project" value="UniProtKB-EC"/>
</dbReference>
<dbReference type="GO" id="GO:0000287">
    <property type="term" value="F:magnesium ion binding"/>
    <property type="evidence" value="ECO:0007669"/>
    <property type="project" value="InterPro"/>
</dbReference>
<accession>A0A6A1Q0C4</accession>
<evidence type="ECO:0000256" key="2">
    <source>
        <dbReference type="ARBA" id="ARBA00004496"/>
    </source>
</evidence>
<evidence type="ECO:0000256" key="7">
    <source>
        <dbReference type="ARBA" id="ARBA00022842"/>
    </source>
</evidence>
<keyword evidence="7" id="KW-0460">Magnesium</keyword>
<sequence length="256" mass="28378">VPLYLQIADLADNSEVILSIPAFSVIDSGSHAGNKLAMQETLILPVGEANFREAMHIGEEVYHNLKNVIKKKYGKDATNNKEALELLKNEIRTAGYTDEVVIGMDLAASEFFRSGKYDLDFKSPNDLSRYATPDQLFDLYNSFIKDYPLVSIKDLFDQDDWKAWQKFTASTGIQVRISKAVGEKSCNCLLLKVYQIGSMANSLQVCKLAQSDGWGIMPCTGQIKTGTPCLTQCLANYNQILIIEEELGSKAKSASK</sequence>
<keyword evidence="6" id="KW-0479">Metal-binding</keyword>
<evidence type="ECO:0000256" key="6">
    <source>
        <dbReference type="ARBA" id="ARBA00022723"/>
    </source>
</evidence>
<evidence type="ECO:0000256" key="9">
    <source>
        <dbReference type="ARBA" id="ARBA00023239"/>
    </source>
</evidence>